<feature type="binding site" evidence="12">
    <location>
        <position position="561"/>
    </location>
    <ligand>
        <name>Zn(2+)</name>
        <dbReference type="ChEBI" id="CHEBI:29105"/>
    </ligand>
</feature>
<dbReference type="FunFam" id="3.30.930.10:FF:000004">
    <property type="entry name" value="Alanine--tRNA ligase"/>
    <property type="match status" value="1"/>
</dbReference>
<protein>
    <recommendedName>
        <fullName evidence="12">Alanine--tRNA ligase</fullName>
        <ecNumber evidence="12">6.1.1.7</ecNumber>
    </recommendedName>
    <alternativeName>
        <fullName evidence="12">Alanyl-tRNA synthetase</fullName>
        <shortName evidence="12">AlaRS</shortName>
    </alternativeName>
</protein>
<keyword evidence="9 12" id="KW-0694">RNA-binding</keyword>
<dbReference type="InterPro" id="IPR023033">
    <property type="entry name" value="Ala_tRNA_ligase_euk/bac"/>
</dbReference>
<feature type="binding site" evidence="12">
    <location>
        <position position="667"/>
    </location>
    <ligand>
        <name>Zn(2+)</name>
        <dbReference type="ChEBI" id="CHEBI:29105"/>
    </ligand>
</feature>
<comment type="subcellular location">
    <subcellularLocation>
        <location evidence="12">Cytoplasm</location>
    </subcellularLocation>
</comment>
<keyword evidence="5 12" id="KW-0479">Metal-binding</keyword>
<dbReference type="GO" id="GO:0008270">
    <property type="term" value="F:zinc ion binding"/>
    <property type="evidence" value="ECO:0007669"/>
    <property type="project" value="UniProtKB-UniRule"/>
</dbReference>
<keyword evidence="10 12" id="KW-0648">Protein biosynthesis</keyword>
<evidence type="ECO:0000256" key="6">
    <source>
        <dbReference type="ARBA" id="ARBA00022741"/>
    </source>
</evidence>
<dbReference type="InterPro" id="IPR018164">
    <property type="entry name" value="Ala-tRNA-synth_IIc_N"/>
</dbReference>
<dbReference type="Gene3D" id="2.40.30.130">
    <property type="match status" value="1"/>
</dbReference>
<dbReference type="Gene3D" id="3.30.54.20">
    <property type="match status" value="1"/>
</dbReference>
<dbReference type="GO" id="GO:0002161">
    <property type="term" value="F:aminoacyl-tRNA deacylase activity"/>
    <property type="evidence" value="ECO:0007669"/>
    <property type="project" value="TreeGrafter"/>
</dbReference>
<dbReference type="HOGENOM" id="CLU_004485_1_1_0"/>
<dbReference type="InterPro" id="IPR009000">
    <property type="entry name" value="Transl_B-barrel_sf"/>
</dbReference>
<dbReference type="GO" id="GO:0006419">
    <property type="term" value="P:alanyl-tRNA aminoacylation"/>
    <property type="evidence" value="ECO:0007669"/>
    <property type="project" value="UniProtKB-UniRule"/>
</dbReference>
<dbReference type="Pfam" id="PF01411">
    <property type="entry name" value="tRNA-synt_2c"/>
    <property type="match status" value="1"/>
</dbReference>
<comment type="function">
    <text evidence="12">Catalyzes the attachment of alanine to tRNA(Ala) in a two-step reaction: alanine is first activated by ATP to form Ala-AMP and then transferred to the acceptor end of tRNA(Ala). Also edits incorrectly charged Ser-tRNA(Ala) and Gly-tRNA(Ala) via its editing domain.</text>
</comment>
<dbReference type="SUPFAM" id="SSF55681">
    <property type="entry name" value="Class II aaRS and biotin synthetases"/>
    <property type="match status" value="1"/>
</dbReference>
<evidence type="ECO:0000313" key="15">
    <source>
        <dbReference type="Proteomes" id="UP000016200"/>
    </source>
</evidence>
<dbReference type="SMART" id="SM00863">
    <property type="entry name" value="tRNA_SAD"/>
    <property type="match status" value="1"/>
</dbReference>
<dbReference type="Gene3D" id="3.30.980.10">
    <property type="entry name" value="Threonyl-trna Synthetase, Chain A, domain 2"/>
    <property type="match status" value="1"/>
</dbReference>
<feature type="binding site" evidence="12">
    <location>
        <position position="663"/>
    </location>
    <ligand>
        <name>Zn(2+)</name>
        <dbReference type="ChEBI" id="CHEBI:29105"/>
    </ligand>
</feature>
<organism evidence="14 15">
    <name type="scientific">Chlamydia ibidis</name>
    <dbReference type="NCBI Taxonomy" id="1405396"/>
    <lineage>
        <taxon>Bacteria</taxon>
        <taxon>Pseudomonadati</taxon>
        <taxon>Chlamydiota</taxon>
        <taxon>Chlamydiia</taxon>
        <taxon>Chlamydiales</taxon>
        <taxon>Chlamydiaceae</taxon>
        <taxon>Chlamydia/Chlamydophila group</taxon>
        <taxon>Chlamydia</taxon>
    </lineage>
</organism>
<feature type="binding site" evidence="12">
    <location>
        <position position="565"/>
    </location>
    <ligand>
        <name>Zn(2+)</name>
        <dbReference type="ChEBI" id="CHEBI:29105"/>
    </ligand>
</feature>
<dbReference type="SUPFAM" id="SSF101353">
    <property type="entry name" value="Putative anticodon-binding domain of alanyl-tRNA synthetase (AlaRS)"/>
    <property type="match status" value="1"/>
</dbReference>
<keyword evidence="7 12" id="KW-0862">Zinc</keyword>
<accession>S7J480</accession>
<dbReference type="RefSeq" id="WP_020370574.1">
    <property type="nucleotide sequence ID" value="NZ_KE360208.1"/>
</dbReference>
<dbReference type="GO" id="GO:0005829">
    <property type="term" value="C:cytosol"/>
    <property type="evidence" value="ECO:0007669"/>
    <property type="project" value="TreeGrafter"/>
</dbReference>
<dbReference type="Pfam" id="PF07973">
    <property type="entry name" value="tRNA_SAD"/>
    <property type="match status" value="1"/>
</dbReference>
<keyword evidence="2 12" id="KW-0963">Cytoplasm</keyword>
<dbReference type="AlphaFoldDB" id="S7J480"/>
<evidence type="ECO:0000256" key="4">
    <source>
        <dbReference type="ARBA" id="ARBA00022598"/>
    </source>
</evidence>
<gene>
    <name evidence="12 14" type="primary">alaS</name>
    <name evidence="14" type="ORF">CP10139811_0590</name>
</gene>
<dbReference type="Gene3D" id="3.30.930.10">
    <property type="entry name" value="Bira Bifunctional Protein, Domain 2"/>
    <property type="match status" value="1"/>
</dbReference>
<dbReference type="InterPro" id="IPR050058">
    <property type="entry name" value="Ala-tRNA_ligase"/>
</dbReference>
<name>S7J480_9CHLA</name>
<dbReference type="GO" id="GO:0005524">
    <property type="term" value="F:ATP binding"/>
    <property type="evidence" value="ECO:0007669"/>
    <property type="project" value="UniProtKB-UniRule"/>
</dbReference>
<keyword evidence="11 12" id="KW-0030">Aminoacyl-tRNA synthetase</keyword>
<dbReference type="PANTHER" id="PTHR11777">
    <property type="entry name" value="ALANYL-TRNA SYNTHETASE"/>
    <property type="match status" value="1"/>
</dbReference>
<dbReference type="GO" id="GO:0004813">
    <property type="term" value="F:alanine-tRNA ligase activity"/>
    <property type="evidence" value="ECO:0007669"/>
    <property type="project" value="UniProtKB-UniRule"/>
</dbReference>
<dbReference type="PROSITE" id="PS50860">
    <property type="entry name" value="AA_TRNA_LIGASE_II_ALA"/>
    <property type="match status" value="1"/>
</dbReference>
<dbReference type="InterPro" id="IPR003156">
    <property type="entry name" value="DHHA1_dom"/>
</dbReference>
<keyword evidence="8 12" id="KW-0067">ATP-binding</keyword>
<comment type="similarity">
    <text evidence="1 12">Belongs to the class-II aminoacyl-tRNA synthetase family.</text>
</comment>
<dbReference type="PRINTS" id="PR00980">
    <property type="entry name" value="TRNASYNTHALA"/>
</dbReference>
<dbReference type="PATRIC" id="fig|1238237.3.peg.703"/>
<evidence type="ECO:0000256" key="11">
    <source>
        <dbReference type="ARBA" id="ARBA00023146"/>
    </source>
</evidence>
<dbReference type="PANTHER" id="PTHR11777:SF9">
    <property type="entry name" value="ALANINE--TRNA LIGASE, CYTOPLASMIC"/>
    <property type="match status" value="1"/>
</dbReference>
<dbReference type="Gene3D" id="6.10.250.550">
    <property type="match status" value="1"/>
</dbReference>
<dbReference type="CDD" id="cd00673">
    <property type="entry name" value="AlaRS_core"/>
    <property type="match status" value="1"/>
</dbReference>
<dbReference type="Pfam" id="PF02272">
    <property type="entry name" value="DHHA1"/>
    <property type="match status" value="1"/>
</dbReference>
<dbReference type="InterPro" id="IPR002318">
    <property type="entry name" value="Ala-tRNA-lgiase_IIc"/>
</dbReference>
<evidence type="ECO:0000256" key="7">
    <source>
        <dbReference type="ARBA" id="ARBA00022833"/>
    </source>
</evidence>
<feature type="domain" description="Alanyl-transfer RNA synthetases family profile" evidence="13">
    <location>
        <begin position="1"/>
        <end position="706"/>
    </location>
</feature>
<evidence type="ECO:0000256" key="9">
    <source>
        <dbReference type="ARBA" id="ARBA00022884"/>
    </source>
</evidence>
<dbReference type="InterPro" id="IPR018163">
    <property type="entry name" value="Thr/Ala-tRNA-synth_IIc_edit"/>
</dbReference>
<dbReference type="EMBL" id="ATNB01000159">
    <property type="protein sequence ID" value="EPP34822.1"/>
    <property type="molecule type" value="Genomic_DNA"/>
</dbReference>
<dbReference type="SUPFAM" id="SSF50447">
    <property type="entry name" value="Translation proteins"/>
    <property type="match status" value="1"/>
</dbReference>
<dbReference type="Proteomes" id="UP000016200">
    <property type="component" value="Unassembled WGS sequence"/>
</dbReference>
<dbReference type="NCBIfam" id="TIGR00344">
    <property type="entry name" value="alaS"/>
    <property type="match status" value="1"/>
</dbReference>
<dbReference type="EC" id="6.1.1.7" evidence="12"/>
<dbReference type="Gene3D" id="3.10.310.40">
    <property type="match status" value="1"/>
</dbReference>
<comment type="caution">
    <text evidence="14">The sequence shown here is derived from an EMBL/GenBank/DDBJ whole genome shotgun (WGS) entry which is preliminary data.</text>
</comment>
<proteinExistence type="inferred from homology"/>
<dbReference type="FunFam" id="3.30.980.10:FF:000004">
    <property type="entry name" value="Alanine--tRNA ligase, cytoplasmic"/>
    <property type="match status" value="1"/>
</dbReference>
<evidence type="ECO:0000256" key="2">
    <source>
        <dbReference type="ARBA" id="ARBA00022490"/>
    </source>
</evidence>
<comment type="cofactor">
    <cofactor evidence="12">
        <name>Zn(2+)</name>
        <dbReference type="ChEBI" id="CHEBI:29105"/>
    </cofactor>
    <text evidence="12">Binds 1 zinc ion per subunit.</text>
</comment>
<dbReference type="GO" id="GO:0000049">
    <property type="term" value="F:tRNA binding"/>
    <property type="evidence" value="ECO:0007669"/>
    <property type="project" value="UniProtKB-KW"/>
</dbReference>
<evidence type="ECO:0000256" key="5">
    <source>
        <dbReference type="ARBA" id="ARBA00022723"/>
    </source>
</evidence>
<dbReference type="InterPro" id="IPR012947">
    <property type="entry name" value="tRNA_SAD"/>
</dbReference>
<keyword evidence="6 12" id="KW-0547">Nucleotide-binding</keyword>
<evidence type="ECO:0000313" key="14">
    <source>
        <dbReference type="EMBL" id="EPP34822.1"/>
    </source>
</evidence>
<keyword evidence="4 12" id="KW-0436">Ligase</keyword>
<comment type="catalytic activity">
    <reaction evidence="12">
        <text>tRNA(Ala) + L-alanine + ATP = L-alanyl-tRNA(Ala) + AMP + diphosphate</text>
        <dbReference type="Rhea" id="RHEA:12540"/>
        <dbReference type="Rhea" id="RHEA-COMP:9657"/>
        <dbReference type="Rhea" id="RHEA-COMP:9923"/>
        <dbReference type="ChEBI" id="CHEBI:30616"/>
        <dbReference type="ChEBI" id="CHEBI:33019"/>
        <dbReference type="ChEBI" id="CHEBI:57972"/>
        <dbReference type="ChEBI" id="CHEBI:78442"/>
        <dbReference type="ChEBI" id="CHEBI:78497"/>
        <dbReference type="ChEBI" id="CHEBI:456215"/>
        <dbReference type="EC" id="6.1.1.7"/>
    </reaction>
</comment>
<dbReference type="eggNOG" id="COG0013">
    <property type="taxonomic scope" value="Bacteria"/>
</dbReference>
<dbReference type="InterPro" id="IPR018165">
    <property type="entry name" value="Ala-tRNA-synth_IIc_core"/>
</dbReference>
<dbReference type="HAMAP" id="MF_00036_B">
    <property type="entry name" value="Ala_tRNA_synth_B"/>
    <property type="match status" value="1"/>
</dbReference>
<dbReference type="InterPro" id="IPR018162">
    <property type="entry name" value="Ala-tRNA-ligase_IIc_anticod-bd"/>
</dbReference>
<dbReference type="OrthoDB" id="9803884at2"/>
<evidence type="ECO:0000259" key="13">
    <source>
        <dbReference type="PROSITE" id="PS50860"/>
    </source>
</evidence>
<dbReference type="SUPFAM" id="SSF55186">
    <property type="entry name" value="ThrRS/AlaRS common domain"/>
    <property type="match status" value="1"/>
</dbReference>
<sequence>MLSNTLRSNFLRFYANRDHTVVPSSPVFPHNDPSILFTNAGMNQFKNIFLNKETVSYSRATTSQKCIRAGGKHNDLENVGHTSRHLTFFEMLGNFSFGDYFKKEAIKFAWEASLSVFNFDPEFIYATVHEQDEEAFALWEQYLPTERIFRLSDKDNFWSMADTGPCGYCSELLFDRGKQFGPANSPLEDTQGERFLEYWNLVFMEFNRTSDGSLLALPNKHVDTGAGLERLVSLISGTSTVFEADVLRTLIASTEQLSKKKYDPKNESSAPFQVIADHIRSLSFAIADGLLPGNTERGYVLRKILRRSVNYGRRLGFTQPFLAEIVPTLVDTMGEAYPELKSAQSQIQEVITLEEESFFRTLRRGGNLLQQVLKSSSSSCQISGEDAFKLKDTYGLPIDEISLLAKDYDYTVDMATFYRLEDEAKERSRNTSAKSYQPSNSISDSIIIESESEFIGYNQFSCDTFVEAIIHNGEQQNELCEGQEGYLILTTTPFYPEKGGQIGDKGEIFSSEGSFSVMNTTSPKVGLIVHQGLVTSGKLKKASAVTAQIDLSRRTKIANNHTGCHLLHKALELTLGSHIRQAGSYVDDTKIRLDFTHPRAISNEDLQTIEFLVNEKIRENSPVNTREELYCDIMNSPEIKQFFGDKYSDVVRVVSAGFSHELCGGTHASATGDLGYFRIVKEQAVSTGIRRIEAATGEEAQKLVAEENDTLNAVAALLQTPKDQILSKLKNLVDERKKQTKLINDLENKLINSHLNNLVKQCQKVNDIFYLAYHLEKSEAHYLQQYANCMHEKISKRLVSLWTTEKSDKYIILARISSDLNAEGLRAQDLLKTLLTPYGGRWGGKDLVAQGSAPTLPSIDVLNQTLAQWILTQLV</sequence>
<keyword evidence="3 12" id="KW-0820">tRNA-binding</keyword>
<dbReference type="FunFam" id="2.40.30.130:FF:000001">
    <property type="entry name" value="Alanine--tRNA ligase"/>
    <property type="match status" value="1"/>
</dbReference>
<evidence type="ECO:0000256" key="12">
    <source>
        <dbReference type="HAMAP-Rule" id="MF_00036"/>
    </source>
</evidence>
<evidence type="ECO:0000256" key="10">
    <source>
        <dbReference type="ARBA" id="ARBA00022917"/>
    </source>
</evidence>
<dbReference type="InterPro" id="IPR045864">
    <property type="entry name" value="aa-tRNA-synth_II/BPL/LPL"/>
</dbReference>
<reference evidence="14 15" key="1">
    <citation type="submission" date="2013-04" db="EMBL/GenBank/DDBJ databases">
        <title>Genome sequence of Chlamydia psittaci 10-1398/11.</title>
        <authorList>
            <person name="Huot-Creasy H."/>
            <person name="McCracken C.L."/>
            <person name="Humphries M."/>
            <person name="Sachse K."/>
            <person name="Laroucau K."/>
            <person name="Bavoil P."/>
            <person name="Myers G.S."/>
        </authorList>
    </citation>
    <scope>NUCLEOTIDE SEQUENCE [LARGE SCALE GENOMIC DNA]</scope>
    <source>
        <strain evidence="14 15">10_1398_11</strain>
    </source>
</reference>
<comment type="domain">
    <text evidence="12">Consists of three domains; the N-terminal catalytic domain, the editing domain and the C-terminal C-Ala domain. The editing domain removes incorrectly charged amino acids, while the C-Ala domain, along with tRNA(Ala), serves as a bridge to cooperatively bring together the editing and aminoacylation centers thus stimulating deacylation of misacylated tRNAs.</text>
</comment>
<evidence type="ECO:0000256" key="3">
    <source>
        <dbReference type="ARBA" id="ARBA00022555"/>
    </source>
</evidence>
<evidence type="ECO:0000256" key="8">
    <source>
        <dbReference type="ARBA" id="ARBA00022840"/>
    </source>
</evidence>
<evidence type="ECO:0000256" key="1">
    <source>
        <dbReference type="ARBA" id="ARBA00008226"/>
    </source>
</evidence>